<reference evidence="4" key="2">
    <citation type="submission" date="2022-08" db="EMBL/GenBank/DDBJ databases">
        <authorList>
            <person name="Dong C."/>
        </authorList>
    </citation>
    <scope>NUCLEOTIDE SEQUENCE</scope>
    <source>
        <strain evidence="4">59MF3M-4</strain>
    </source>
</reference>
<name>A0A9X3ATC9_9GAMM</name>
<sequence>MKTRITELLGIEHPLLLPGMSWISTPELVAAVSNAGGLGILASGPLTVSETRDAIQRIRELTDKPFGIGVTLLMPGAKENAEVALAEKVPVINFSLGKGDWLVKRAHEYGGKVIATVVSEKHALSAQAIGADALLVTGHEAAAHGGDVTSLVLVPAIAAKVRIPVIATGGFADGRGLLAALSLGAEAVAMGSRFATSEESPLHQATKDAVIARSEQDTIYSKNFDGIPARVMRTPRSIKATRKPMNFLLACWQATRAARMVKQPVWKVMIGMLAMMDKVKLLAYFGASVPRLKAATIDGDLQQGVQFIGQTQGLINDIPSVEDIIQRMLREAQELHQQQQRYWN</sequence>
<keyword evidence="3" id="KW-0560">Oxidoreductase</keyword>
<accession>A0A9X3ATC9</accession>
<keyword evidence="4" id="KW-0503">Monooxygenase</keyword>
<evidence type="ECO:0000256" key="1">
    <source>
        <dbReference type="ARBA" id="ARBA00022630"/>
    </source>
</evidence>
<dbReference type="Gene3D" id="3.20.20.70">
    <property type="entry name" value="Aldolase class I"/>
    <property type="match status" value="1"/>
</dbReference>
<dbReference type="PANTHER" id="PTHR32332">
    <property type="entry name" value="2-NITROPROPANE DIOXYGENASE"/>
    <property type="match status" value="1"/>
</dbReference>
<dbReference type="CDD" id="cd04730">
    <property type="entry name" value="NPD_like"/>
    <property type="match status" value="1"/>
</dbReference>
<dbReference type="Pfam" id="PF03060">
    <property type="entry name" value="NMO"/>
    <property type="match status" value="2"/>
</dbReference>
<dbReference type="GO" id="GO:0018580">
    <property type="term" value="F:nitronate monooxygenase activity"/>
    <property type="evidence" value="ECO:0007669"/>
    <property type="project" value="InterPro"/>
</dbReference>
<dbReference type="Proteomes" id="UP001147830">
    <property type="component" value="Unassembled WGS sequence"/>
</dbReference>
<keyword evidence="1" id="KW-0285">Flavoprotein</keyword>
<dbReference type="SUPFAM" id="SSF51412">
    <property type="entry name" value="Inosine monophosphate dehydrogenase (IMPDH)"/>
    <property type="match status" value="1"/>
</dbReference>
<reference evidence="4" key="1">
    <citation type="journal article" date="2022" name="Front. Microbiol.">
        <title>Genome-based taxonomic rearrangement of Oceanobacter-related bacteria including the description of Thalassolituus hydrocarbonoclasticus sp. nov. and Thalassolituus pacificus sp. nov. and emended description of the genus Thalassolituus.</title>
        <authorList>
            <person name="Dong C."/>
            <person name="Wei L."/>
            <person name="Wang J."/>
            <person name="Lai Q."/>
            <person name="Huang Z."/>
            <person name="Shao Z."/>
        </authorList>
    </citation>
    <scope>NUCLEOTIDE SEQUENCE</scope>
    <source>
        <strain evidence="4">59MF3M-4</strain>
    </source>
</reference>
<keyword evidence="2" id="KW-0288">FMN</keyword>
<dbReference type="EMBL" id="JAOANI010000020">
    <property type="protein sequence ID" value="MCT7360003.1"/>
    <property type="molecule type" value="Genomic_DNA"/>
</dbReference>
<dbReference type="RefSeq" id="WP_260976866.1">
    <property type="nucleotide sequence ID" value="NZ_JAOANI010000020.1"/>
</dbReference>
<dbReference type="InterPro" id="IPR013785">
    <property type="entry name" value="Aldolase_TIM"/>
</dbReference>
<dbReference type="AlphaFoldDB" id="A0A9X3ATC9"/>
<evidence type="ECO:0000256" key="2">
    <source>
        <dbReference type="ARBA" id="ARBA00022643"/>
    </source>
</evidence>
<dbReference type="PANTHER" id="PTHR32332:SF20">
    <property type="entry name" value="2-NITROPROPANE DIOXYGENASE-LIKE PROTEIN"/>
    <property type="match status" value="1"/>
</dbReference>
<organism evidence="4 5">
    <name type="scientific">Thalassolituus pacificus</name>
    <dbReference type="NCBI Taxonomy" id="2975440"/>
    <lineage>
        <taxon>Bacteria</taxon>
        <taxon>Pseudomonadati</taxon>
        <taxon>Pseudomonadota</taxon>
        <taxon>Gammaproteobacteria</taxon>
        <taxon>Oceanospirillales</taxon>
        <taxon>Oceanospirillaceae</taxon>
        <taxon>Thalassolituus</taxon>
    </lineage>
</organism>
<evidence type="ECO:0000313" key="4">
    <source>
        <dbReference type="EMBL" id="MCT7360003.1"/>
    </source>
</evidence>
<keyword evidence="5" id="KW-1185">Reference proteome</keyword>
<proteinExistence type="predicted"/>
<comment type="caution">
    <text evidence="4">The sequence shown here is derived from an EMBL/GenBank/DDBJ whole genome shotgun (WGS) entry which is preliminary data.</text>
</comment>
<evidence type="ECO:0000256" key="3">
    <source>
        <dbReference type="ARBA" id="ARBA00023002"/>
    </source>
</evidence>
<gene>
    <name evidence="4" type="ORF">NYR02_13365</name>
</gene>
<protein>
    <submittedName>
        <fullName evidence="4">Nitronate monooxygenase</fullName>
    </submittedName>
</protein>
<dbReference type="InterPro" id="IPR004136">
    <property type="entry name" value="NMO"/>
</dbReference>
<evidence type="ECO:0000313" key="5">
    <source>
        <dbReference type="Proteomes" id="UP001147830"/>
    </source>
</evidence>